<comment type="caution">
    <text evidence="2">The sequence shown here is derived from an EMBL/GenBank/DDBJ whole genome shotgun (WGS) entry which is preliminary data.</text>
</comment>
<reference evidence="2" key="1">
    <citation type="journal article" date="2023" name="Mol. Plant Microbe Interact.">
        <title>Elucidating the Obligate Nature and Biological Capacity of an Invasive Fungal Corn Pathogen.</title>
        <authorList>
            <person name="MacCready J.S."/>
            <person name="Roggenkamp E.M."/>
            <person name="Gdanetz K."/>
            <person name="Chilvers M.I."/>
        </authorList>
    </citation>
    <scope>NUCLEOTIDE SEQUENCE</scope>
    <source>
        <strain evidence="2">PM02</strain>
    </source>
</reference>
<organism evidence="2 3">
    <name type="scientific">Phyllachora maydis</name>
    <dbReference type="NCBI Taxonomy" id="1825666"/>
    <lineage>
        <taxon>Eukaryota</taxon>
        <taxon>Fungi</taxon>
        <taxon>Dikarya</taxon>
        <taxon>Ascomycota</taxon>
        <taxon>Pezizomycotina</taxon>
        <taxon>Sordariomycetes</taxon>
        <taxon>Sordariomycetidae</taxon>
        <taxon>Phyllachorales</taxon>
        <taxon>Phyllachoraceae</taxon>
        <taxon>Phyllachora</taxon>
    </lineage>
</organism>
<sequence length="235" mass="26161">MLVFQGGQHNSDAAYVLHLQHDRIADLRDGRNACSLREWEQILTAFLLGGVPVKDAEAVADVEAYDKITVTIRRRVAGINQRLGTLDCRFAADPVVELFDWCDAAVQAAAEIKNELVAATARAQELEGKVDELKRHLAELEAAKKTEHVDLLARFRELLKEKKMKIAQQKRQLRAANLDPDDVKAEEEAEAAAAERSDSSERATTPDADADATAKSDNDDELPTRNSRPLFRFPF</sequence>
<name>A0AAD9I7E8_9PEZI</name>
<dbReference type="EMBL" id="JAQQPM010000006">
    <property type="protein sequence ID" value="KAK2072591.1"/>
    <property type="molecule type" value="Genomic_DNA"/>
</dbReference>
<proteinExistence type="predicted"/>
<evidence type="ECO:0000256" key="1">
    <source>
        <dbReference type="SAM" id="MobiDB-lite"/>
    </source>
</evidence>
<gene>
    <name evidence="2" type="ORF">P8C59_006936</name>
</gene>
<dbReference type="PANTHER" id="PTHR42067">
    <property type="entry name" value="YALI0C15378P"/>
    <property type="match status" value="1"/>
</dbReference>
<dbReference type="SUPFAM" id="SSF58022">
    <property type="entry name" value="XRCC4, C-terminal oligomerization domain"/>
    <property type="match status" value="1"/>
</dbReference>
<feature type="region of interest" description="Disordered" evidence="1">
    <location>
        <begin position="172"/>
        <end position="235"/>
    </location>
</feature>
<protein>
    <submittedName>
        <fullName evidence="2">Uncharacterized protein</fullName>
    </submittedName>
</protein>
<evidence type="ECO:0000313" key="2">
    <source>
        <dbReference type="EMBL" id="KAK2072591.1"/>
    </source>
</evidence>
<dbReference type="Proteomes" id="UP001217918">
    <property type="component" value="Unassembled WGS sequence"/>
</dbReference>
<dbReference type="AlphaFoldDB" id="A0AAD9I7E8"/>
<keyword evidence="3" id="KW-1185">Reference proteome</keyword>
<dbReference type="PANTHER" id="PTHR42067:SF1">
    <property type="entry name" value="MITOTIC APPARATUS PROTEIN P62"/>
    <property type="match status" value="1"/>
</dbReference>
<accession>A0AAD9I7E8</accession>
<evidence type="ECO:0000313" key="3">
    <source>
        <dbReference type="Proteomes" id="UP001217918"/>
    </source>
</evidence>